<keyword evidence="4" id="KW-1185">Reference proteome</keyword>
<evidence type="ECO:0000259" key="2">
    <source>
        <dbReference type="Pfam" id="PF00892"/>
    </source>
</evidence>
<evidence type="ECO:0000256" key="1">
    <source>
        <dbReference type="SAM" id="Phobius"/>
    </source>
</evidence>
<feature type="transmembrane region" description="Helical" evidence="1">
    <location>
        <begin position="134"/>
        <end position="151"/>
    </location>
</feature>
<comment type="caution">
    <text evidence="3">The sequence shown here is derived from an EMBL/GenBank/DDBJ whole genome shotgun (WGS) entry which is preliminary data.</text>
</comment>
<reference evidence="3 4" key="1">
    <citation type="submission" date="2016-10" db="EMBL/GenBank/DDBJ databases">
        <authorList>
            <person name="Varghese N."/>
            <person name="Submissions S."/>
        </authorList>
    </citation>
    <scope>NUCLEOTIDE SEQUENCE [LARGE SCALE GENOMIC DNA]</scope>
    <source>
        <strain evidence="3 4">DSM 16392</strain>
    </source>
</reference>
<accession>A0A1I3X1S3</accession>
<keyword evidence="1" id="KW-0472">Membrane</keyword>
<feature type="transmembrane region" description="Helical" evidence="1">
    <location>
        <begin position="227"/>
        <end position="249"/>
    </location>
</feature>
<feature type="transmembrane region" description="Helical" evidence="1">
    <location>
        <begin position="84"/>
        <end position="103"/>
    </location>
</feature>
<sequence>MTTTTASTDSHTSNAGLHGILFMVAGMSLAPLMDGTAKYLSAFISPVEVSLGRFLCQAIIVLVIAGFMGRSFGSLMKEVNRIQLVRGACLAICSIFFFTSLKYMPLADAIAIFFVQPMILTVLSAVVLKEKVGVRRWAAVVVGMIGALIIIRPGSSALGWPSLLPLAAATSFAVYLVLTRKLAGSASLLGIQFATGIAGVLTLTPLVVIASLLGFEAAAWTTPDLTHLPLFVLMGIISFASHGCIVLAFDRAPASVLAPLSYTEIISATIVGFVLFGDIPDMFVWLGVALIAGGGLYIAHRERTAAKRQAESEELVDSSPKRHY</sequence>
<name>A0A1I3X1S3_9HYPH</name>
<feature type="domain" description="EamA" evidence="2">
    <location>
        <begin position="19"/>
        <end position="151"/>
    </location>
</feature>
<dbReference type="InterPro" id="IPR037185">
    <property type="entry name" value="EmrE-like"/>
</dbReference>
<feature type="transmembrane region" description="Helical" evidence="1">
    <location>
        <begin position="12"/>
        <end position="31"/>
    </location>
</feature>
<protein>
    <submittedName>
        <fullName evidence="3">EamA-like transporter family protein</fullName>
    </submittedName>
</protein>
<evidence type="ECO:0000313" key="4">
    <source>
        <dbReference type="Proteomes" id="UP000199598"/>
    </source>
</evidence>
<dbReference type="Pfam" id="PF00892">
    <property type="entry name" value="EamA"/>
    <property type="match status" value="2"/>
</dbReference>
<dbReference type="RefSeq" id="WP_093517528.1">
    <property type="nucleotide sequence ID" value="NZ_FOSK01000002.1"/>
</dbReference>
<dbReference type="PANTHER" id="PTHR22911">
    <property type="entry name" value="ACYL-MALONYL CONDENSING ENZYME-RELATED"/>
    <property type="match status" value="1"/>
</dbReference>
<dbReference type="Gene3D" id="1.10.3730.20">
    <property type="match status" value="1"/>
</dbReference>
<gene>
    <name evidence="3" type="ORF">SAMN04488518_102321</name>
</gene>
<feature type="transmembrane region" description="Helical" evidence="1">
    <location>
        <begin position="51"/>
        <end position="72"/>
    </location>
</feature>
<evidence type="ECO:0000313" key="3">
    <source>
        <dbReference type="EMBL" id="SFK13530.1"/>
    </source>
</evidence>
<feature type="transmembrane region" description="Helical" evidence="1">
    <location>
        <begin position="157"/>
        <end position="178"/>
    </location>
</feature>
<keyword evidence="1" id="KW-0812">Transmembrane</keyword>
<proteinExistence type="predicted"/>
<dbReference type="InterPro" id="IPR000620">
    <property type="entry name" value="EamA_dom"/>
</dbReference>
<feature type="transmembrane region" description="Helical" evidence="1">
    <location>
        <begin position="256"/>
        <end position="276"/>
    </location>
</feature>
<dbReference type="SUPFAM" id="SSF103481">
    <property type="entry name" value="Multidrug resistance efflux transporter EmrE"/>
    <property type="match status" value="2"/>
</dbReference>
<dbReference type="EMBL" id="FOSK01000002">
    <property type="protein sequence ID" value="SFK13530.1"/>
    <property type="molecule type" value="Genomic_DNA"/>
</dbReference>
<feature type="transmembrane region" description="Helical" evidence="1">
    <location>
        <begin position="282"/>
        <end position="299"/>
    </location>
</feature>
<feature type="transmembrane region" description="Helical" evidence="1">
    <location>
        <begin position="109"/>
        <end position="127"/>
    </location>
</feature>
<dbReference type="PANTHER" id="PTHR22911:SF103">
    <property type="entry name" value="BLR2811 PROTEIN"/>
    <property type="match status" value="1"/>
</dbReference>
<dbReference type="Proteomes" id="UP000199598">
    <property type="component" value="Unassembled WGS sequence"/>
</dbReference>
<keyword evidence="1" id="KW-1133">Transmembrane helix</keyword>
<feature type="domain" description="EamA" evidence="2">
    <location>
        <begin position="163"/>
        <end position="296"/>
    </location>
</feature>
<organism evidence="3 4">
    <name type="scientific">Pseudovibrio ascidiaceicola</name>
    <dbReference type="NCBI Taxonomy" id="285279"/>
    <lineage>
        <taxon>Bacteria</taxon>
        <taxon>Pseudomonadati</taxon>
        <taxon>Pseudomonadota</taxon>
        <taxon>Alphaproteobacteria</taxon>
        <taxon>Hyphomicrobiales</taxon>
        <taxon>Stappiaceae</taxon>
        <taxon>Pseudovibrio</taxon>
    </lineage>
</organism>
<feature type="transmembrane region" description="Helical" evidence="1">
    <location>
        <begin position="190"/>
        <end position="215"/>
    </location>
</feature>